<evidence type="ECO:0000313" key="3">
    <source>
        <dbReference type="Proteomes" id="UP000442694"/>
    </source>
</evidence>
<dbReference type="SUPFAM" id="SSF101874">
    <property type="entry name" value="YceI-like"/>
    <property type="match status" value="1"/>
</dbReference>
<sequence length="189" mass="21589">MRNLILKMNLYILFSIIILVSFNVFSLQPGKYQLDQKESKVEFSVQNFVFMTVNGQFDKFQGKLQITKKFTDSKVEATVETKSINTDNSSRDKHLRSGDFFEVEKYPKMIFIGKSFTGDLNSFKIIGDLTIKGITKSIVFEGKSMSPKNADKELFNIDTKVNRNDFNLSHGSFIGETVTIKLNLMPVKN</sequence>
<dbReference type="InterPro" id="IPR036761">
    <property type="entry name" value="TTHA0802/YceI-like_sf"/>
</dbReference>
<proteinExistence type="predicted"/>
<dbReference type="SMART" id="SM00867">
    <property type="entry name" value="YceI"/>
    <property type="match status" value="1"/>
</dbReference>
<name>A0A833N127_9BACT</name>
<accession>A0A833N127</accession>
<feature type="domain" description="Lipid/polyisoprenoid-binding YceI-like" evidence="1">
    <location>
        <begin position="31"/>
        <end position="185"/>
    </location>
</feature>
<protein>
    <submittedName>
        <fullName evidence="2">Polyisoprenoid-binding protein</fullName>
    </submittedName>
</protein>
<dbReference type="RefSeq" id="WP_152213193.1">
    <property type="nucleotide sequence ID" value="NZ_WFLN01000007.1"/>
</dbReference>
<comment type="caution">
    <text evidence="2">The sequence shown here is derived from an EMBL/GenBank/DDBJ whole genome shotgun (WGS) entry which is preliminary data.</text>
</comment>
<keyword evidence="3" id="KW-1185">Reference proteome</keyword>
<reference evidence="2 3" key="1">
    <citation type="submission" date="2019-10" db="EMBL/GenBank/DDBJ databases">
        <title>New genus of Silvanigrellaceae.</title>
        <authorList>
            <person name="Pitt A."/>
            <person name="Hahn M.W."/>
        </authorList>
    </citation>
    <scope>NUCLEOTIDE SEQUENCE [LARGE SCALE GENOMIC DNA]</scope>
    <source>
        <strain evidence="2 3">33A1-SZDP</strain>
    </source>
</reference>
<evidence type="ECO:0000259" key="1">
    <source>
        <dbReference type="SMART" id="SM00867"/>
    </source>
</evidence>
<dbReference type="PANTHER" id="PTHR34406">
    <property type="entry name" value="PROTEIN YCEI"/>
    <property type="match status" value="1"/>
</dbReference>
<dbReference type="AlphaFoldDB" id="A0A833N127"/>
<organism evidence="2 3">
    <name type="scientific">Fluviispira multicolorata</name>
    <dbReference type="NCBI Taxonomy" id="2654512"/>
    <lineage>
        <taxon>Bacteria</taxon>
        <taxon>Pseudomonadati</taxon>
        <taxon>Bdellovibrionota</taxon>
        <taxon>Oligoflexia</taxon>
        <taxon>Silvanigrellales</taxon>
        <taxon>Silvanigrellaceae</taxon>
        <taxon>Fluviispira</taxon>
    </lineage>
</organism>
<dbReference type="Proteomes" id="UP000442694">
    <property type="component" value="Unassembled WGS sequence"/>
</dbReference>
<dbReference type="Gene3D" id="2.40.128.110">
    <property type="entry name" value="Lipid/polyisoprenoid-binding, YceI-like"/>
    <property type="match status" value="1"/>
</dbReference>
<dbReference type="PANTHER" id="PTHR34406:SF1">
    <property type="entry name" value="PROTEIN YCEI"/>
    <property type="match status" value="1"/>
</dbReference>
<dbReference type="EMBL" id="WFLN01000007">
    <property type="protein sequence ID" value="KAB8029850.1"/>
    <property type="molecule type" value="Genomic_DNA"/>
</dbReference>
<dbReference type="InterPro" id="IPR007372">
    <property type="entry name" value="Lipid/polyisoprenoid-bd_YceI"/>
</dbReference>
<gene>
    <name evidence="2" type="ORF">GCL57_09945</name>
</gene>
<dbReference type="Pfam" id="PF04264">
    <property type="entry name" value="YceI"/>
    <property type="match status" value="1"/>
</dbReference>
<evidence type="ECO:0000313" key="2">
    <source>
        <dbReference type="EMBL" id="KAB8029850.1"/>
    </source>
</evidence>